<keyword evidence="2" id="KW-0539">Nucleus</keyword>
<reference evidence="4 5" key="1">
    <citation type="submission" date="2024-08" db="EMBL/GenBank/DDBJ databases">
        <authorList>
            <person name="Will J Nash"/>
            <person name="Angela Man"/>
            <person name="Seanna McTaggart"/>
            <person name="Kendall Baker"/>
            <person name="Tom Barker"/>
            <person name="Leah Catchpole"/>
            <person name="Alex Durrant"/>
            <person name="Karim Gharbi"/>
            <person name="Naomi Irish"/>
            <person name="Gemy Kaithakottil"/>
            <person name="Debby Ku"/>
            <person name="Aaliyah Providence"/>
            <person name="Felix Shaw"/>
            <person name="David Swarbreck"/>
            <person name="Chris Watkins"/>
            <person name="Ann M. McCartney"/>
            <person name="Giulio Formenti"/>
            <person name="Alice Mouton"/>
            <person name="Noel Vella"/>
            <person name="Bjorn M von Reumont"/>
            <person name="Adriana Vella"/>
            <person name="Wilfried Haerty"/>
        </authorList>
    </citation>
    <scope>NUCLEOTIDE SEQUENCE [LARGE SCALE GENOMIC DNA]</scope>
</reference>
<gene>
    <name evidence="4" type="ORF">XYLVIOL_LOCUS7840</name>
</gene>
<evidence type="ECO:0000259" key="3">
    <source>
        <dbReference type="Pfam" id="PF08652"/>
    </source>
</evidence>
<proteinExistence type="inferred from homology"/>
<comment type="caution">
    <text evidence="4">The sequence shown here is derived from an EMBL/GenBank/DDBJ whole genome shotgun (WGS) entry which is preliminary data.</text>
</comment>
<keyword evidence="2" id="KW-0694">RNA-binding</keyword>
<evidence type="ECO:0000313" key="4">
    <source>
        <dbReference type="EMBL" id="CAL7946550.1"/>
    </source>
</evidence>
<keyword evidence="2" id="KW-0378">Hydrolase</keyword>
<dbReference type="PANTHER" id="PTHR12395">
    <property type="entry name" value="DOM-3 RELATED"/>
    <property type="match status" value="1"/>
</dbReference>
<comment type="function">
    <text evidence="2">Decapping enzyme for NAD-capped RNAs: specifically hydrolyzes the nicotinamide adenine dinucleotide (NAD) cap from a subset of RNAs by removing the entire NAD moiety from the 5'-end of an NAD-capped RNA.</text>
</comment>
<dbReference type="EC" id="3.6.1.-" evidence="2"/>
<sequence>MSSDVKRVERPVHEISNIEIIGNFSVDGNRKYLNDLSQLKYYKEPADIDNVNFNLDENQNTVTKSNVHKKLDFTLSWILENIDILRTQDFESSKRWLEPEFIFNRGILTKLLVTPYTYKNWIICASKFKGTIYLCNFYTDEQLMEELNKSERNKRQTSWGFKFEQCVRSESPNADPDVSVPLDENEEFYCVFKSKFGNKTLLYAAEIDGISSQEVINNTVVGKELELLEFKTAFFRNLEDDKVKNSITALHWWAQSYAVNISNIVCGCKTNIGQVKRVIKYKLSDLDHCIKDKQKVCKIFCNNFLDFIKETVEDDYDKCLYKFSYNMKNQKITINEMDPDETSEYTFLYPRYIEKLKEHFPDHL</sequence>
<dbReference type="PANTHER" id="PTHR12395:SF9">
    <property type="entry name" value="DECAPPING AND EXORIBONUCLEASE PROTEIN"/>
    <property type="match status" value="1"/>
</dbReference>
<dbReference type="InterPro" id="IPR039039">
    <property type="entry name" value="RAI1-like_fam"/>
</dbReference>
<dbReference type="Pfam" id="PF08652">
    <property type="entry name" value="RAI1"/>
    <property type="match status" value="1"/>
</dbReference>
<feature type="domain" description="RAI1-like" evidence="3">
    <location>
        <begin position="21"/>
        <end position="352"/>
    </location>
</feature>
<evidence type="ECO:0000256" key="2">
    <source>
        <dbReference type="RuleBase" id="RU367113"/>
    </source>
</evidence>
<organism evidence="4 5">
    <name type="scientific">Xylocopa violacea</name>
    <name type="common">Violet carpenter bee</name>
    <name type="synonym">Apis violacea</name>
    <dbReference type="NCBI Taxonomy" id="135666"/>
    <lineage>
        <taxon>Eukaryota</taxon>
        <taxon>Metazoa</taxon>
        <taxon>Ecdysozoa</taxon>
        <taxon>Arthropoda</taxon>
        <taxon>Hexapoda</taxon>
        <taxon>Insecta</taxon>
        <taxon>Pterygota</taxon>
        <taxon>Neoptera</taxon>
        <taxon>Endopterygota</taxon>
        <taxon>Hymenoptera</taxon>
        <taxon>Apocrita</taxon>
        <taxon>Aculeata</taxon>
        <taxon>Apoidea</taxon>
        <taxon>Anthophila</taxon>
        <taxon>Apidae</taxon>
        <taxon>Xylocopa</taxon>
        <taxon>Xylocopa</taxon>
    </lineage>
</organism>
<comment type="similarity">
    <text evidence="1 2">Belongs to the DXO/Dom3Z family.</text>
</comment>
<dbReference type="InterPro" id="IPR013961">
    <property type="entry name" value="RAI1"/>
</dbReference>
<comment type="subcellular location">
    <subcellularLocation>
        <location evidence="2">Nucleus</location>
    </subcellularLocation>
</comment>
<dbReference type="Proteomes" id="UP001642520">
    <property type="component" value="Unassembled WGS sequence"/>
</dbReference>
<keyword evidence="2" id="KW-0540">Nuclease</keyword>
<comment type="cofactor">
    <cofactor evidence="2">
        <name>a divalent metal cation</name>
        <dbReference type="ChEBI" id="CHEBI:60240"/>
    </cofactor>
</comment>
<name>A0ABP1NZU7_XYLVO</name>
<accession>A0ABP1NZU7</accession>
<dbReference type="EMBL" id="CAXAJV020001294">
    <property type="protein sequence ID" value="CAL7946550.1"/>
    <property type="molecule type" value="Genomic_DNA"/>
</dbReference>
<evidence type="ECO:0000256" key="1">
    <source>
        <dbReference type="ARBA" id="ARBA00006562"/>
    </source>
</evidence>
<keyword evidence="2" id="KW-0479">Metal-binding</keyword>
<evidence type="ECO:0000313" key="5">
    <source>
        <dbReference type="Proteomes" id="UP001642520"/>
    </source>
</evidence>
<keyword evidence="5" id="KW-1185">Reference proteome</keyword>
<keyword evidence="2" id="KW-0547">Nucleotide-binding</keyword>
<protein>
    <recommendedName>
        <fullName evidence="2">Decapping nuclease</fullName>
        <ecNumber evidence="2">3.6.1.-</ecNumber>
    </recommendedName>
</protein>